<feature type="transmembrane region" description="Helical" evidence="6">
    <location>
        <begin position="196"/>
        <end position="219"/>
    </location>
</feature>
<evidence type="ECO:0000256" key="5">
    <source>
        <dbReference type="ARBA" id="ARBA00023136"/>
    </source>
</evidence>
<dbReference type="Proteomes" id="UP000003704">
    <property type="component" value="Unassembled WGS sequence"/>
</dbReference>
<evidence type="ECO:0000256" key="6">
    <source>
        <dbReference type="SAM" id="Phobius"/>
    </source>
</evidence>
<evidence type="ECO:0000256" key="3">
    <source>
        <dbReference type="ARBA" id="ARBA00022692"/>
    </source>
</evidence>
<dbReference type="Pfam" id="PF03631">
    <property type="entry name" value="Virul_fac_BrkB"/>
    <property type="match status" value="1"/>
</dbReference>
<evidence type="ECO:0000313" key="7">
    <source>
        <dbReference type="EMBL" id="EIT71043.1"/>
    </source>
</evidence>
<sequence length="435" mass="47905">MNKALINRLKAKLWEEQAALTRSQRMLVRVGRYVFAIVRDLADGQLSLRAVSLVYTTLLSVVPLLALGFSVLKALGAHNSLEPVLIEFLRPLGPRGTEIATNVVAFVEKIQVGVLGSVGVALLFYTAISLIQKVETSFNYIWRIERSRPIAQRIGEYFGVLMVGPVLVFSALGLTATILNSTLVSQIAMIEPFGGLIYLVGRLIPYVIIVGLFSFMYLFLVNTRVQWKAALIGGIAAGLLWQTSSVLFASFVANAGNYNAIYSGFAIVIFLLIWLHVGWLILLIGCQLAFYVQNPRHLAPAVRQQQMASRDIEFLSLMIMTLVAERFAKGKPGLTQDDLIEAIDAPPEHVTHVTEMLIDAGYLAEAGSSRSLLLPARDLDSIRLGALWRTVRCGADRPRPHGSLAHRVSDLLDKAEASFDAEAGDRNLRSWLDPH</sequence>
<dbReference type="PANTHER" id="PTHR30213">
    <property type="entry name" value="INNER MEMBRANE PROTEIN YHJD"/>
    <property type="match status" value="1"/>
</dbReference>
<dbReference type="NCBIfam" id="TIGR00765">
    <property type="entry name" value="yihY_not_rbn"/>
    <property type="match status" value="1"/>
</dbReference>
<dbReference type="InterPro" id="IPR017039">
    <property type="entry name" value="Virul_fac_BrkB"/>
</dbReference>
<dbReference type="EMBL" id="AKGD01000001">
    <property type="protein sequence ID" value="EIT71043.1"/>
    <property type="molecule type" value="Genomic_DNA"/>
</dbReference>
<comment type="caution">
    <text evidence="7">The sequence shown here is derived from an EMBL/GenBank/DDBJ whole genome shotgun (WGS) entry which is preliminary data.</text>
</comment>
<evidence type="ECO:0000313" key="8">
    <source>
        <dbReference type="Proteomes" id="UP000003704"/>
    </source>
</evidence>
<keyword evidence="5 6" id="KW-0472">Membrane</keyword>
<dbReference type="GO" id="GO:0005886">
    <property type="term" value="C:plasma membrane"/>
    <property type="evidence" value="ECO:0007669"/>
    <property type="project" value="UniProtKB-SubCell"/>
</dbReference>
<keyword evidence="4 6" id="KW-1133">Transmembrane helix</keyword>
<keyword evidence="2" id="KW-1003">Cell membrane</keyword>
<feature type="transmembrane region" description="Helical" evidence="6">
    <location>
        <begin position="154"/>
        <end position="176"/>
    </location>
</feature>
<evidence type="ECO:0000256" key="1">
    <source>
        <dbReference type="ARBA" id="ARBA00004651"/>
    </source>
</evidence>
<evidence type="ECO:0000256" key="4">
    <source>
        <dbReference type="ARBA" id="ARBA00022989"/>
    </source>
</evidence>
<accession>I8TBU8</accession>
<dbReference type="RefSeq" id="WP_007184135.1">
    <property type="nucleotide sequence ID" value="NZ_AKGD01000001.1"/>
</dbReference>
<dbReference type="PANTHER" id="PTHR30213:SF0">
    <property type="entry name" value="UPF0761 MEMBRANE PROTEIN YIHY"/>
    <property type="match status" value="1"/>
</dbReference>
<dbReference type="STRING" id="1172194.WQQ_11800"/>
<dbReference type="AlphaFoldDB" id="I8TBU8"/>
<organism evidence="7 8">
    <name type="scientific">Hydrocarboniphaga effusa AP103</name>
    <dbReference type="NCBI Taxonomy" id="1172194"/>
    <lineage>
        <taxon>Bacteria</taxon>
        <taxon>Pseudomonadati</taxon>
        <taxon>Pseudomonadota</taxon>
        <taxon>Gammaproteobacteria</taxon>
        <taxon>Nevskiales</taxon>
        <taxon>Nevskiaceae</taxon>
        <taxon>Hydrocarboniphaga</taxon>
    </lineage>
</organism>
<keyword evidence="3 6" id="KW-0812">Transmembrane</keyword>
<feature type="transmembrane region" description="Helical" evidence="6">
    <location>
        <begin position="265"/>
        <end position="292"/>
    </location>
</feature>
<reference evidence="7 8" key="1">
    <citation type="journal article" date="2012" name="J. Bacteriol.">
        <title>Genome Sequence of n-Alkane-Degrading Hydrocarboniphaga effusa Strain AP103T (ATCC BAA-332T).</title>
        <authorList>
            <person name="Chang H.K."/>
            <person name="Zylstra G.J."/>
            <person name="Chae J.C."/>
        </authorList>
    </citation>
    <scope>NUCLEOTIDE SEQUENCE [LARGE SCALE GENOMIC DNA]</scope>
    <source>
        <strain evidence="7 8">AP103</strain>
    </source>
</reference>
<feature type="transmembrane region" description="Helical" evidence="6">
    <location>
        <begin position="231"/>
        <end position="253"/>
    </location>
</feature>
<gene>
    <name evidence="7" type="ORF">WQQ_11800</name>
</gene>
<comment type="subcellular location">
    <subcellularLocation>
        <location evidence="1">Cell membrane</location>
        <topology evidence="1">Multi-pass membrane protein</topology>
    </subcellularLocation>
</comment>
<feature type="transmembrane region" description="Helical" evidence="6">
    <location>
        <begin position="53"/>
        <end position="72"/>
    </location>
</feature>
<protein>
    <submittedName>
        <fullName evidence="7">Uncharacterized protein</fullName>
    </submittedName>
</protein>
<feature type="transmembrane region" description="Helical" evidence="6">
    <location>
        <begin position="112"/>
        <end position="134"/>
    </location>
</feature>
<name>I8TBU8_9GAMM</name>
<evidence type="ECO:0000256" key="2">
    <source>
        <dbReference type="ARBA" id="ARBA00022475"/>
    </source>
</evidence>
<proteinExistence type="predicted"/>
<keyword evidence="8" id="KW-1185">Reference proteome</keyword>